<comment type="caution">
    <text evidence="1">The sequence shown here is derived from an EMBL/GenBank/DDBJ whole genome shotgun (WGS) entry which is preliminary data.</text>
</comment>
<evidence type="ECO:0000313" key="1">
    <source>
        <dbReference type="EMBL" id="GAL75954.1"/>
    </source>
</evidence>
<organism evidence="1 2">
    <name type="scientific">Nonlabens ulvanivorans</name>
    <name type="common">Persicivirga ulvanivorans</name>
    <dbReference type="NCBI Taxonomy" id="906888"/>
    <lineage>
        <taxon>Bacteria</taxon>
        <taxon>Pseudomonadati</taxon>
        <taxon>Bacteroidota</taxon>
        <taxon>Flavobacteriia</taxon>
        <taxon>Flavobacteriales</taxon>
        <taxon>Flavobacteriaceae</taxon>
        <taxon>Nonlabens</taxon>
    </lineage>
</organism>
<proteinExistence type="predicted"/>
<protein>
    <submittedName>
        <fullName evidence="1">Uncharacterized protein</fullName>
    </submittedName>
</protein>
<dbReference type="EMBL" id="BBNT01000007">
    <property type="protein sequence ID" value="GAL75954.1"/>
    <property type="molecule type" value="Genomic_DNA"/>
</dbReference>
<reference evidence="1 2" key="1">
    <citation type="journal article" date="2014" name="Genome Announc.">
        <title>Draft Genome Sequences of Marine Flavobacterium Nonlabens Strains NR17, NR24, NR27, NR32, NR33, and Ara13.</title>
        <authorList>
            <person name="Nakanishi M."/>
            <person name="Meirelles P."/>
            <person name="Suzuki R."/>
            <person name="Takatani N."/>
            <person name="Mino S."/>
            <person name="Suda W."/>
            <person name="Oshima K."/>
            <person name="Hattori M."/>
            <person name="Ohkuma M."/>
            <person name="Hosokawa M."/>
            <person name="Miyashita K."/>
            <person name="Thompson F.L."/>
            <person name="Niwa A."/>
            <person name="Sawabe T."/>
            <person name="Sawabe T."/>
        </authorList>
    </citation>
    <scope>NUCLEOTIDE SEQUENCE [LARGE SCALE GENOMIC DNA]</scope>
    <source>
        <strain evidence="2">JCM19275</strain>
    </source>
</reference>
<gene>
    <name evidence="1" type="ORF">JCM19275_178</name>
</gene>
<dbReference type="Proteomes" id="UP000029647">
    <property type="component" value="Unassembled WGS sequence"/>
</dbReference>
<sequence>MPYALMAVIPLSRNGIEKHLNKNSNRCGISFRRCQYSN</sequence>
<name>A0A090WKL3_NONUL</name>
<evidence type="ECO:0000313" key="2">
    <source>
        <dbReference type="Proteomes" id="UP000029647"/>
    </source>
</evidence>
<dbReference type="AlphaFoldDB" id="A0A090WKL3"/>
<accession>A0A090WKL3</accession>